<dbReference type="InterPro" id="IPR036890">
    <property type="entry name" value="HATPase_C_sf"/>
</dbReference>
<evidence type="ECO:0000256" key="13">
    <source>
        <dbReference type="PROSITE-ProRule" id="PRU00169"/>
    </source>
</evidence>
<dbReference type="Pfam" id="PF08447">
    <property type="entry name" value="PAS_3"/>
    <property type="match status" value="1"/>
</dbReference>
<dbReference type="PROSITE" id="PS50112">
    <property type="entry name" value="PAS"/>
    <property type="match status" value="3"/>
</dbReference>
<dbReference type="InterPro" id="IPR005467">
    <property type="entry name" value="His_kinase_dom"/>
</dbReference>
<evidence type="ECO:0000256" key="14">
    <source>
        <dbReference type="SAM" id="Coils"/>
    </source>
</evidence>
<evidence type="ECO:0000256" key="6">
    <source>
        <dbReference type="ARBA" id="ARBA00022692"/>
    </source>
</evidence>
<dbReference type="SMART" id="SM00086">
    <property type="entry name" value="PAC"/>
    <property type="match status" value="3"/>
</dbReference>
<dbReference type="Pfam" id="PF02518">
    <property type="entry name" value="HATPase_c"/>
    <property type="match status" value="1"/>
</dbReference>
<sequence>MVMSGDARKPSTDEIRARALEALQRGSFDIPDAMLQGVDVEVAAVVESLRIYQAELQIQNEELQRAQRENQRALERFAAFFNTLPVAELVVDDRRLVVEANMAAQALFNLKHTHFHQHYFDRLIQEGDRDVVMCAWRDLEGGQSVQLSDVRFRDGAGDCFVGDLHIAPLFSPAGETDQYVCAVVDRTEAVEQRRSLFETSERLRDSESDLQARLADLGLLYAVLDETSQVQQPMGQVLQRILARLVAACRYPARVEAVIRLPEGSFSTGPEDASAWARRSTCKLADGQAGELAVFYPERPADDGDGEEALIDQSLLDAIAAHISVYVDRQRDEARLRETRERYRILAEYSPDWEYWLGAEGHYQYVSPACTEITGYRAADFMADPDLLVRLIHPEDRDLWCRHQAEVSASENPDEARLELRLRSKTGEQRWIEHLCRPVTSAEGVFRGRRGVFRDITDRRRMEAELRKLSLAVEQSPESIIITDLNGTIEYVNEAFETASGFSREEAIGRNPSMLRSGLTPVETFESLWKTITQGDVWHGDLVNKRKNGDLYHESSIISPIRAADGRVTHFVAVKQDVTEKKRLAEELERHRNQLEELVESRTIELRQKTRALQALIDNLPHMSWLKDKDGHFLAVNSVFAESHNLNSEEMLGKTDREVRPPDIAERHRADDEAVITSGRQKTIEESLPQWPDALFETFKAPILDADGSVLGTVGFSRDIRPQRDMEAELARRAEQAEAAARAKSAFLANMSHEIRTPMNAIIGLTHLVRRETVGSRNLDRLSKIDGAARHLLTVINDILDLSKIEAGKLQLETSDFALESLLDQVRSLIQDEARLKGLQVKLEIESDHLWLRGDLTRLRQALLNYAGNAVKFTEQGAVTLRAKVVGERAGRLKLHFEVEDTGIGVPADRLSRLFEAFQQADDSTTRRFGGTGLGLAITRQLAQMMGGEAGAESEFGVGSRFWLTACLEPGEPMLAAVELEQTEAEAELRARTRGSKILLVEDNSINRDVAIQLLNAVGIVVESAENGQQAVEKAQSGTEYALILMDMQMPVMDGLTATRAIRNLPDWRDRPILALTANAFADDRQACFEAGMNDFVVKPVEPSDLYRALLRWLPESAPSVPSEERPSPQRTLLESSEPELALSEEALVAKLEALPGVDVERGLAMLGGQRSKYLSLISRFLNSHGEDPQRMSQAVAADDVETVRQLAHALKGVAGTLGVTAVAEAATALNAALRDTDRPDRAALASMVARLDKDFMPLKHLLAQPPEAKPSEAADVYDPERLDQVLDELAGLLDQDNTRCFAVVEEHGAQLSAGLGADYALLEDHIASFDFERALALVLKARERIMSDDRRQA</sequence>
<keyword evidence="10" id="KW-0902">Two-component regulatory system</keyword>
<feature type="domain" description="PAC" evidence="18">
    <location>
        <begin position="682"/>
        <end position="732"/>
    </location>
</feature>
<dbReference type="GO" id="GO:0005886">
    <property type="term" value="C:plasma membrane"/>
    <property type="evidence" value="ECO:0007669"/>
    <property type="project" value="UniProtKB-SubCell"/>
</dbReference>
<dbReference type="Pfam" id="PF13426">
    <property type="entry name" value="PAS_9"/>
    <property type="match status" value="1"/>
</dbReference>
<dbReference type="Gene3D" id="3.30.450.20">
    <property type="entry name" value="PAS domain"/>
    <property type="match status" value="4"/>
</dbReference>
<gene>
    <name evidence="20" type="ORF">G3480_21540</name>
</gene>
<dbReference type="Pfam" id="PF08448">
    <property type="entry name" value="PAS_4"/>
    <property type="match status" value="2"/>
</dbReference>
<dbReference type="InterPro" id="IPR013656">
    <property type="entry name" value="PAS_4"/>
</dbReference>
<feature type="domain" description="PAS" evidence="17">
    <location>
        <begin position="339"/>
        <end position="398"/>
    </location>
</feature>
<dbReference type="GO" id="GO:0000155">
    <property type="term" value="F:phosphorelay sensor kinase activity"/>
    <property type="evidence" value="ECO:0007669"/>
    <property type="project" value="InterPro"/>
</dbReference>
<evidence type="ECO:0000313" key="21">
    <source>
        <dbReference type="Proteomes" id="UP000471640"/>
    </source>
</evidence>
<feature type="domain" description="PAC" evidence="18">
    <location>
        <begin position="536"/>
        <end position="590"/>
    </location>
</feature>
<evidence type="ECO:0000256" key="1">
    <source>
        <dbReference type="ARBA" id="ARBA00000085"/>
    </source>
</evidence>
<evidence type="ECO:0000259" key="16">
    <source>
        <dbReference type="PROSITE" id="PS50110"/>
    </source>
</evidence>
<keyword evidence="14" id="KW-0175">Coiled coil</keyword>
<evidence type="ECO:0000256" key="12">
    <source>
        <dbReference type="PROSITE-ProRule" id="PRU00110"/>
    </source>
</evidence>
<dbReference type="InterPro" id="IPR035965">
    <property type="entry name" value="PAS-like_dom_sf"/>
</dbReference>
<name>A0A6P1E2Z0_9GAMM</name>
<feature type="domain" description="Response regulatory" evidence="16">
    <location>
        <begin position="997"/>
        <end position="1114"/>
    </location>
</feature>
<dbReference type="SUPFAM" id="SSF52172">
    <property type="entry name" value="CheY-like"/>
    <property type="match status" value="1"/>
</dbReference>
<dbReference type="Proteomes" id="UP000471640">
    <property type="component" value="Unassembled WGS sequence"/>
</dbReference>
<dbReference type="CDD" id="cd00082">
    <property type="entry name" value="HisKA"/>
    <property type="match status" value="1"/>
</dbReference>
<dbReference type="PROSITE" id="PS50113">
    <property type="entry name" value="PAC"/>
    <property type="match status" value="3"/>
</dbReference>
<evidence type="ECO:0000256" key="8">
    <source>
        <dbReference type="ARBA" id="ARBA00022840"/>
    </source>
</evidence>
<keyword evidence="21" id="KW-1185">Reference proteome</keyword>
<keyword evidence="5 13" id="KW-0597">Phosphoprotein</keyword>
<accession>A0A6P1E2Z0</accession>
<dbReference type="InterPro" id="IPR004358">
    <property type="entry name" value="Sig_transdc_His_kin-like_C"/>
</dbReference>
<dbReference type="Pfam" id="PF00072">
    <property type="entry name" value="Response_reg"/>
    <property type="match status" value="1"/>
</dbReference>
<feature type="domain" description="PAS" evidence="17">
    <location>
        <begin position="609"/>
        <end position="687"/>
    </location>
</feature>
<dbReference type="SUPFAM" id="SSF47384">
    <property type="entry name" value="Homodimeric domain of signal transducing histidine kinase"/>
    <property type="match status" value="1"/>
</dbReference>
<evidence type="ECO:0000256" key="7">
    <source>
        <dbReference type="ARBA" id="ARBA00022741"/>
    </source>
</evidence>
<comment type="catalytic activity">
    <reaction evidence="1">
        <text>ATP + protein L-histidine = ADP + protein N-phospho-L-histidine.</text>
        <dbReference type="EC" id="2.7.13.3"/>
    </reaction>
</comment>
<dbReference type="Gene3D" id="3.30.565.10">
    <property type="entry name" value="Histidine kinase-like ATPase, C-terminal domain"/>
    <property type="match status" value="1"/>
</dbReference>
<proteinExistence type="predicted"/>
<dbReference type="Pfam" id="PF01627">
    <property type="entry name" value="Hpt"/>
    <property type="match status" value="1"/>
</dbReference>
<dbReference type="SMART" id="SM00387">
    <property type="entry name" value="HATPase_c"/>
    <property type="match status" value="1"/>
</dbReference>
<dbReference type="PANTHER" id="PTHR45339:SF1">
    <property type="entry name" value="HYBRID SIGNAL TRANSDUCTION HISTIDINE KINASE J"/>
    <property type="match status" value="1"/>
</dbReference>
<dbReference type="CDD" id="cd16922">
    <property type="entry name" value="HATPase_EvgS-ArcB-TorS-like"/>
    <property type="match status" value="1"/>
</dbReference>
<dbReference type="Gene3D" id="3.40.50.2300">
    <property type="match status" value="1"/>
</dbReference>
<evidence type="ECO:0000259" key="18">
    <source>
        <dbReference type="PROSITE" id="PS50113"/>
    </source>
</evidence>
<reference evidence="20 21" key="2">
    <citation type="submission" date="2020-02" db="EMBL/GenBank/DDBJ databases">
        <title>Genome sequences of Thiorhodococcus mannitoliphagus and Thiorhodococcus minor, purple sulfur photosynthetic bacteria in the gammaproteobacterial family, Chromatiaceae.</title>
        <authorList>
            <person name="Aviles F.A."/>
            <person name="Meyer T.E."/>
            <person name="Kyndt J.A."/>
        </authorList>
    </citation>
    <scope>NUCLEOTIDE SEQUENCE [LARGE SCALE GENOMIC DNA]</scope>
    <source>
        <strain evidence="20 21">DSM 18266</strain>
    </source>
</reference>
<dbReference type="GO" id="GO:0005524">
    <property type="term" value="F:ATP binding"/>
    <property type="evidence" value="ECO:0007669"/>
    <property type="project" value="UniProtKB-KW"/>
</dbReference>
<dbReference type="InterPro" id="IPR000700">
    <property type="entry name" value="PAS-assoc_C"/>
</dbReference>
<dbReference type="InterPro" id="IPR003661">
    <property type="entry name" value="HisK_dim/P_dom"/>
</dbReference>
<evidence type="ECO:0000256" key="10">
    <source>
        <dbReference type="ARBA" id="ARBA00023012"/>
    </source>
</evidence>
<feature type="domain" description="PAC" evidence="18">
    <location>
        <begin position="416"/>
        <end position="468"/>
    </location>
</feature>
<feature type="domain" description="Histidine kinase" evidence="15">
    <location>
        <begin position="750"/>
        <end position="970"/>
    </location>
</feature>
<dbReference type="Gene3D" id="1.20.120.160">
    <property type="entry name" value="HPT domain"/>
    <property type="match status" value="1"/>
</dbReference>
<feature type="modified residue" description="4-aspartylphosphate" evidence="13">
    <location>
        <position position="1047"/>
    </location>
</feature>
<dbReference type="InterPro" id="IPR013655">
    <property type="entry name" value="PAS_fold_3"/>
</dbReference>
<protein>
    <recommendedName>
        <fullName evidence="3">histidine kinase</fullName>
        <ecNumber evidence="3">2.7.13.3</ecNumber>
    </recommendedName>
</protein>
<evidence type="ECO:0000256" key="3">
    <source>
        <dbReference type="ARBA" id="ARBA00012438"/>
    </source>
</evidence>
<dbReference type="InterPro" id="IPR001789">
    <property type="entry name" value="Sig_transdc_resp-reg_receiver"/>
</dbReference>
<keyword evidence="8" id="KW-0067">ATP-binding</keyword>
<dbReference type="PROSITE" id="PS50110">
    <property type="entry name" value="RESPONSE_REGULATORY"/>
    <property type="match status" value="1"/>
</dbReference>
<keyword evidence="11" id="KW-0472">Membrane</keyword>
<evidence type="ECO:0000256" key="9">
    <source>
        <dbReference type="ARBA" id="ARBA00022989"/>
    </source>
</evidence>
<dbReference type="SMART" id="SM00091">
    <property type="entry name" value="PAS"/>
    <property type="match status" value="4"/>
</dbReference>
<dbReference type="SMART" id="SM00448">
    <property type="entry name" value="REC"/>
    <property type="match status" value="1"/>
</dbReference>
<dbReference type="PROSITE" id="PS50109">
    <property type="entry name" value="HIS_KIN"/>
    <property type="match status" value="1"/>
</dbReference>
<dbReference type="InterPro" id="IPR001610">
    <property type="entry name" value="PAC"/>
</dbReference>
<keyword evidence="9" id="KW-1133">Transmembrane helix</keyword>
<dbReference type="PANTHER" id="PTHR45339">
    <property type="entry name" value="HYBRID SIGNAL TRANSDUCTION HISTIDINE KINASE J"/>
    <property type="match status" value="1"/>
</dbReference>
<dbReference type="InterPro" id="IPR036641">
    <property type="entry name" value="HPT_dom_sf"/>
</dbReference>
<organism evidence="20 21">
    <name type="scientific">Thiorhodococcus mannitoliphagus</name>
    <dbReference type="NCBI Taxonomy" id="329406"/>
    <lineage>
        <taxon>Bacteria</taxon>
        <taxon>Pseudomonadati</taxon>
        <taxon>Pseudomonadota</taxon>
        <taxon>Gammaproteobacteria</taxon>
        <taxon>Chromatiales</taxon>
        <taxon>Chromatiaceae</taxon>
        <taxon>Thiorhodococcus</taxon>
    </lineage>
</organism>
<evidence type="ECO:0000256" key="4">
    <source>
        <dbReference type="ARBA" id="ARBA00022475"/>
    </source>
</evidence>
<evidence type="ECO:0000256" key="11">
    <source>
        <dbReference type="ARBA" id="ARBA00023136"/>
    </source>
</evidence>
<dbReference type="EMBL" id="JAAIJR010000131">
    <property type="protein sequence ID" value="NEX22852.1"/>
    <property type="molecule type" value="Genomic_DNA"/>
</dbReference>
<dbReference type="CDD" id="cd00130">
    <property type="entry name" value="PAS"/>
    <property type="match status" value="3"/>
</dbReference>
<keyword evidence="6" id="KW-0812">Transmembrane</keyword>
<feature type="domain" description="PAS" evidence="17">
    <location>
        <begin position="465"/>
        <end position="511"/>
    </location>
</feature>
<dbReference type="CDD" id="cd17546">
    <property type="entry name" value="REC_hyHK_CKI1_RcsC-like"/>
    <property type="match status" value="1"/>
</dbReference>
<dbReference type="EC" id="2.7.13.3" evidence="3"/>
<dbReference type="SUPFAM" id="SSF47226">
    <property type="entry name" value="Histidine-containing phosphotransfer domain, HPT domain"/>
    <property type="match status" value="1"/>
</dbReference>
<evidence type="ECO:0000256" key="5">
    <source>
        <dbReference type="ARBA" id="ARBA00022553"/>
    </source>
</evidence>
<feature type="coiled-coil region" evidence="14">
    <location>
        <begin position="574"/>
        <end position="608"/>
    </location>
</feature>
<dbReference type="SMART" id="SM00073">
    <property type="entry name" value="HPT"/>
    <property type="match status" value="1"/>
</dbReference>
<dbReference type="InterPro" id="IPR008207">
    <property type="entry name" value="Sig_transdc_His_kin_Hpt_dom"/>
</dbReference>
<feature type="modified residue" description="Phosphohistidine" evidence="12">
    <location>
        <position position="1209"/>
    </location>
</feature>
<evidence type="ECO:0000313" key="20">
    <source>
        <dbReference type="EMBL" id="NEX22852.1"/>
    </source>
</evidence>
<comment type="caution">
    <text evidence="20">The sequence shown here is derived from an EMBL/GenBank/DDBJ whole genome shotgun (WGS) entry which is preliminary data.</text>
</comment>
<dbReference type="SUPFAM" id="SSF55874">
    <property type="entry name" value="ATPase domain of HSP90 chaperone/DNA topoisomerase II/histidine kinase"/>
    <property type="match status" value="1"/>
</dbReference>
<dbReference type="PRINTS" id="PR00344">
    <property type="entry name" value="BCTRLSENSOR"/>
</dbReference>
<dbReference type="Pfam" id="PF00512">
    <property type="entry name" value="HisKA"/>
    <property type="match status" value="1"/>
</dbReference>
<dbReference type="NCBIfam" id="TIGR00229">
    <property type="entry name" value="sensory_box"/>
    <property type="match status" value="4"/>
</dbReference>
<evidence type="ECO:0000259" key="15">
    <source>
        <dbReference type="PROSITE" id="PS50109"/>
    </source>
</evidence>
<dbReference type="FunFam" id="3.30.565.10:FF:000010">
    <property type="entry name" value="Sensor histidine kinase RcsC"/>
    <property type="match status" value="1"/>
</dbReference>
<dbReference type="PROSITE" id="PS50894">
    <property type="entry name" value="HPT"/>
    <property type="match status" value="1"/>
</dbReference>
<reference evidence="21" key="1">
    <citation type="journal article" date="2020" name="Microbiol. Resour. Announc.">
        <title>Draft Genome Sequences of Thiorhodococcus mannitoliphagus and Thiorhodococcus minor, Purple Sulfur Photosynthetic Bacteria in the Gammaproteobacterial Family Chromatiaceae.</title>
        <authorList>
            <person name="Aviles F.A."/>
            <person name="Meyer T.E."/>
            <person name="Kyndt J.A."/>
        </authorList>
    </citation>
    <scope>NUCLEOTIDE SEQUENCE [LARGE SCALE GENOMIC DNA]</scope>
    <source>
        <strain evidence="21">DSM 18266</strain>
    </source>
</reference>
<dbReference type="InterPro" id="IPR003594">
    <property type="entry name" value="HATPase_dom"/>
</dbReference>
<feature type="coiled-coil region" evidence="14">
    <location>
        <begin position="46"/>
        <end position="76"/>
    </location>
</feature>
<comment type="subcellular location">
    <subcellularLocation>
        <location evidence="2">Cell membrane</location>
        <topology evidence="2">Multi-pass membrane protein</topology>
    </subcellularLocation>
</comment>
<keyword evidence="7" id="KW-0547">Nucleotide-binding</keyword>
<evidence type="ECO:0000259" key="19">
    <source>
        <dbReference type="PROSITE" id="PS50894"/>
    </source>
</evidence>
<dbReference type="InterPro" id="IPR000014">
    <property type="entry name" value="PAS"/>
</dbReference>
<dbReference type="SUPFAM" id="SSF55785">
    <property type="entry name" value="PYP-like sensor domain (PAS domain)"/>
    <property type="match status" value="4"/>
</dbReference>
<dbReference type="InterPro" id="IPR011006">
    <property type="entry name" value="CheY-like_superfamily"/>
</dbReference>
<evidence type="ECO:0000259" key="17">
    <source>
        <dbReference type="PROSITE" id="PS50112"/>
    </source>
</evidence>
<dbReference type="SMART" id="SM00388">
    <property type="entry name" value="HisKA"/>
    <property type="match status" value="1"/>
</dbReference>
<dbReference type="InterPro" id="IPR036097">
    <property type="entry name" value="HisK_dim/P_sf"/>
</dbReference>
<evidence type="ECO:0000256" key="2">
    <source>
        <dbReference type="ARBA" id="ARBA00004651"/>
    </source>
</evidence>
<feature type="domain" description="HPt" evidence="19">
    <location>
        <begin position="1170"/>
        <end position="1266"/>
    </location>
</feature>
<dbReference type="Gene3D" id="1.10.287.130">
    <property type="match status" value="1"/>
</dbReference>
<keyword evidence="4" id="KW-1003">Cell membrane</keyword>